<dbReference type="SUPFAM" id="SSF111369">
    <property type="entry name" value="HlyD-like secretion proteins"/>
    <property type="match status" value="1"/>
</dbReference>
<dbReference type="Gene3D" id="2.40.50.100">
    <property type="match status" value="1"/>
</dbReference>
<dbReference type="Pfam" id="PF25876">
    <property type="entry name" value="HH_MFP_RND"/>
    <property type="match status" value="1"/>
</dbReference>
<keyword evidence="2" id="KW-0472">Membrane</keyword>
<dbReference type="Proteomes" id="UP000295493">
    <property type="component" value="Unassembled WGS sequence"/>
</dbReference>
<evidence type="ECO:0000256" key="1">
    <source>
        <dbReference type="SAM" id="MobiDB-lite"/>
    </source>
</evidence>
<keyword evidence="2" id="KW-1133">Transmembrane helix</keyword>
<keyword evidence="2" id="KW-0812">Transmembrane</keyword>
<dbReference type="RefSeq" id="WP_211338434.1">
    <property type="nucleotide sequence ID" value="NZ_BMLU01000001.1"/>
</dbReference>
<dbReference type="Gene3D" id="1.10.287.470">
    <property type="entry name" value="Helix hairpin bin"/>
    <property type="match status" value="1"/>
</dbReference>
<evidence type="ECO:0000313" key="5">
    <source>
        <dbReference type="Proteomes" id="UP000295493"/>
    </source>
</evidence>
<evidence type="ECO:0000256" key="2">
    <source>
        <dbReference type="SAM" id="Phobius"/>
    </source>
</evidence>
<accession>A0A4R6FX59</accession>
<feature type="domain" description="Multidrug resistance protein MdtA-like alpha-helical hairpin" evidence="3">
    <location>
        <begin position="112"/>
        <end position="177"/>
    </location>
</feature>
<keyword evidence="5" id="KW-1185">Reference proteome</keyword>
<reference evidence="4 5" key="1">
    <citation type="submission" date="2019-03" db="EMBL/GenBank/DDBJ databases">
        <title>Genomic Encyclopedia of Type Strains, Phase IV (KMG-IV): sequencing the most valuable type-strain genomes for metagenomic binning, comparative biology and taxonomic classification.</title>
        <authorList>
            <person name="Goeker M."/>
        </authorList>
    </citation>
    <scope>NUCLEOTIDE SEQUENCE [LARGE SCALE GENOMIC DNA]</scope>
    <source>
        <strain evidence="4 5">DSM 25059</strain>
    </source>
</reference>
<protein>
    <submittedName>
        <fullName evidence="4">RND family efflux transporter MFP subunit</fullName>
    </submittedName>
</protein>
<organism evidence="4 5">
    <name type="scientific">Stakelama pacifica</name>
    <dbReference type="NCBI Taxonomy" id="517720"/>
    <lineage>
        <taxon>Bacteria</taxon>
        <taxon>Pseudomonadati</taxon>
        <taxon>Pseudomonadota</taxon>
        <taxon>Alphaproteobacteria</taxon>
        <taxon>Sphingomonadales</taxon>
        <taxon>Sphingomonadaceae</taxon>
        <taxon>Stakelama</taxon>
    </lineage>
</organism>
<gene>
    <name evidence="4" type="ORF">EV664_10163</name>
</gene>
<dbReference type="AlphaFoldDB" id="A0A4R6FX59"/>
<dbReference type="EMBL" id="SNWD01000001">
    <property type="protein sequence ID" value="TDN86492.1"/>
    <property type="molecule type" value="Genomic_DNA"/>
</dbReference>
<comment type="caution">
    <text evidence="4">The sequence shown here is derived from an EMBL/GenBank/DDBJ whole genome shotgun (WGS) entry which is preliminary data.</text>
</comment>
<name>A0A4R6FX59_9SPHN</name>
<evidence type="ECO:0000313" key="4">
    <source>
        <dbReference type="EMBL" id="TDN86492.1"/>
    </source>
</evidence>
<evidence type="ECO:0000259" key="3">
    <source>
        <dbReference type="Pfam" id="PF25876"/>
    </source>
</evidence>
<dbReference type="InterPro" id="IPR050739">
    <property type="entry name" value="MFP"/>
</dbReference>
<dbReference type="PANTHER" id="PTHR30386:SF27">
    <property type="entry name" value="MEMBRANE FUSION PROTEIN (MFP) FAMILY PROTEIN"/>
    <property type="match status" value="1"/>
</dbReference>
<proteinExistence type="predicted"/>
<dbReference type="PANTHER" id="PTHR30386">
    <property type="entry name" value="MEMBRANE FUSION SUBUNIT OF EMRAB-TOLC MULTIDRUG EFFLUX PUMP"/>
    <property type="match status" value="1"/>
</dbReference>
<feature type="transmembrane region" description="Helical" evidence="2">
    <location>
        <begin position="25"/>
        <end position="47"/>
    </location>
</feature>
<dbReference type="InterPro" id="IPR058624">
    <property type="entry name" value="MdtA-like_HH"/>
</dbReference>
<sequence length="364" mass="39399">MADQPLYQEHFRTLAAMKPPRIMRAFAWMVVIGIAISVAILFFVPWVQTAQGQGQVIALDPGDRIRQVSSLVPGRVTQFYVHDGQHVEKGDPIARVVDLDPNLIDRLEAERAQIRAQIAAIEQARSVAGIDVRRTRQLLAEGLGSRRDYELAQIKVSEADAKLAEARAGLNQINIELNRNSAQVVRAPRDGRVQQINAAAGGALISAGTVLAVIAPERIERAVELFINGRDVPLVQPGSPVRLEFEGFPAIQFSGWPSIAQGVFDGRVRNVDPTAQPSGLVRVLVEPAPGKSAWPDRRFIRQGSKVMGWVQGDTVSIGYELWRQLNDFPLNFGQQATNSAGGEGGGNSNAGSKSPAESGGKKGK</sequence>
<feature type="region of interest" description="Disordered" evidence="1">
    <location>
        <begin position="334"/>
        <end position="364"/>
    </location>
</feature>